<feature type="transmembrane region" description="Helical" evidence="1">
    <location>
        <begin position="47"/>
        <end position="68"/>
    </location>
</feature>
<dbReference type="Proteomes" id="UP000782610">
    <property type="component" value="Unassembled WGS sequence"/>
</dbReference>
<organism evidence="2 3">
    <name type="scientific">Devosia nanyangense</name>
    <dbReference type="NCBI Taxonomy" id="1228055"/>
    <lineage>
        <taxon>Bacteria</taxon>
        <taxon>Pseudomonadati</taxon>
        <taxon>Pseudomonadota</taxon>
        <taxon>Alphaproteobacteria</taxon>
        <taxon>Hyphomicrobiales</taxon>
        <taxon>Devosiaceae</taxon>
        <taxon>Devosia</taxon>
    </lineage>
</organism>
<dbReference type="EMBL" id="JACRAF010000030">
    <property type="protein sequence ID" value="MBI4922331.1"/>
    <property type="molecule type" value="Genomic_DNA"/>
</dbReference>
<proteinExistence type="predicted"/>
<evidence type="ECO:0000313" key="3">
    <source>
        <dbReference type="Proteomes" id="UP000782610"/>
    </source>
</evidence>
<evidence type="ECO:0000313" key="2">
    <source>
        <dbReference type="EMBL" id="MBI4922331.1"/>
    </source>
</evidence>
<keyword evidence="1" id="KW-0472">Membrane</keyword>
<name>A0A933L4L7_9HYPH</name>
<evidence type="ECO:0000256" key="1">
    <source>
        <dbReference type="SAM" id="Phobius"/>
    </source>
</evidence>
<sequence>MDHIVRNERLKLLANALDRTSTACFTVGGIVPLATVVFANGTIALPFGYFAVAATCWILFGIGLHLLAQEALRGLR</sequence>
<protein>
    <submittedName>
        <fullName evidence="2">Uncharacterized protein</fullName>
    </submittedName>
</protein>
<comment type="caution">
    <text evidence="2">The sequence shown here is derived from an EMBL/GenBank/DDBJ whole genome shotgun (WGS) entry which is preliminary data.</text>
</comment>
<gene>
    <name evidence="2" type="ORF">HY834_11320</name>
</gene>
<keyword evidence="1" id="KW-1133">Transmembrane helix</keyword>
<reference evidence="2" key="1">
    <citation type="submission" date="2020-07" db="EMBL/GenBank/DDBJ databases">
        <title>Huge and variable diversity of episymbiotic CPR bacteria and DPANN archaea in groundwater ecosystems.</title>
        <authorList>
            <person name="He C.Y."/>
            <person name="Keren R."/>
            <person name="Whittaker M."/>
            <person name="Farag I.F."/>
            <person name="Doudna J."/>
            <person name="Cate J.H.D."/>
            <person name="Banfield J.F."/>
        </authorList>
    </citation>
    <scope>NUCLEOTIDE SEQUENCE</scope>
    <source>
        <strain evidence="2">NC_groundwater_1586_Pr3_B-0.1um_66_15</strain>
    </source>
</reference>
<dbReference type="AlphaFoldDB" id="A0A933L4L7"/>
<feature type="transmembrane region" description="Helical" evidence="1">
    <location>
        <begin position="21"/>
        <end position="41"/>
    </location>
</feature>
<accession>A0A933L4L7</accession>
<keyword evidence="1" id="KW-0812">Transmembrane</keyword>